<dbReference type="Gene3D" id="2.40.330.10">
    <property type="entry name" value="DNA-binding pseudobarrel domain"/>
    <property type="match status" value="1"/>
</dbReference>
<evidence type="ECO:0008006" key="8">
    <source>
        <dbReference type="Google" id="ProtNLM"/>
    </source>
</evidence>
<dbReference type="InterPro" id="IPR015300">
    <property type="entry name" value="DNA-bd_pseudobarrel_sf"/>
</dbReference>
<dbReference type="Proteomes" id="UP000507222">
    <property type="component" value="Unassembled WGS sequence"/>
</dbReference>
<dbReference type="SUPFAM" id="SSF101936">
    <property type="entry name" value="DNA-binding pseudobarrel domain"/>
    <property type="match status" value="1"/>
</dbReference>
<evidence type="ECO:0000256" key="5">
    <source>
        <dbReference type="ARBA" id="ARBA00023242"/>
    </source>
</evidence>
<protein>
    <recommendedName>
        <fullName evidence="8">TF-B3 domain-containing protein</fullName>
    </recommendedName>
</protein>
<evidence type="ECO:0000256" key="3">
    <source>
        <dbReference type="ARBA" id="ARBA00023125"/>
    </source>
</evidence>
<name>A0A6J5VX73_PRUAR</name>
<proteinExistence type="predicted"/>
<organism evidence="6 7">
    <name type="scientific">Prunus armeniaca</name>
    <name type="common">Apricot</name>
    <name type="synonym">Armeniaca vulgaris</name>
    <dbReference type="NCBI Taxonomy" id="36596"/>
    <lineage>
        <taxon>Eukaryota</taxon>
        <taxon>Viridiplantae</taxon>
        <taxon>Streptophyta</taxon>
        <taxon>Embryophyta</taxon>
        <taxon>Tracheophyta</taxon>
        <taxon>Spermatophyta</taxon>
        <taxon>Magnoliopsida</taxon>
        <taxon>eudicotyledons</taxon>
        <taxon>Gunneridae</taxon>
        <taxon>Pentapetalae</taxon>
        <taxon>rosids</taxon>
        <taxon>fabids</taxon>
        <taxon>Rosales</taxon>
        <taxon>Rosaceae</taxon>
        <taxon>Amygdaloideae</taxon>
        <taxon>Amygdaleae</taxon>
        <taxon>Prunus</taxon>
    </lineage>
</organism>
<keyword evidence="3" id="KW-0238">DNA-binding</keyword>
<keyword evidence="5" id="KW-0539">Nucleus</keyword>
<keyword evidence="2" id="KW-0805">Transcription regulation</keyword>
<comment type="subcellular location">
    <subcellularLocation>
        <location evidence="1">Nucleus</location>
    </subcellularLocation>
</comment>
<dbReference type="GO" id="GO:0003677">
    <property type="term" value="F:DNA binding"/>
    <property type="evidence" value="ECO:0007669"/>
    <property type="project" value="UniProtKB-KW"/>
</dbReference>
<keyword evidence="4" id="KW-0804">Transcription</keyword>
<accession>A0A6J5VX73</accession>
<evidence type="ECO:0000313" key="7">
    <source>
        <dbReference type="Proteomes" id="UP000507222"/>
    </source>
</evidence>
<evidence type="ECO:0000313" key="6">
    <source>
        <dbReference type="EMBL" id="CAB4290438.1"/>
    </source>
</evidence>
<gene>
    <name evidence="6" type="ORF">CURHAP_LOCUS50451</name>
</gene>
<evidence type="ECO:0000256" key="4">
    <source>
        <dbReference type="ARBA" id="ARBA00023163"/>
    </source>
</evidence>
<evidence type="ECO:0000256" key="1">
    <source>
        <dbReference type="ARBA" id="ARBA00004123"/>
    </source>
</evidence>
<dbReference type="EMBL" id="CAEKDK010000008">
    <property type="protein sequence ID" value="CAB4290438.1"/>
    <property type="molecule type" value="Genomic_DNA"/>
</dbReference>
<dbReference type="AlphaFoldDB" id="A0A6J5VX73"/>
<dbReference type="InterPro" id="IPR003340">
    <property type="entry name" value="B3_DNA-bd"/>
</dbReference>
<dbReference type="CDD" id="cd10017">
    <property type="entry name" value="B3_DNA"/>
    <property type="match status" value="1"/>
</dbReference>
<sequence>MEMEHDRFKKKLTASDHWRIQKFLAEGRCSCTSLRLTRSASASDVKRLVVTTAMLEMLPPVDPDRDIPIRVVDKQTHNVYEFKLSCRQGGRKPVFQSSGWTVFVIDRGIEAGDELYFWAEECLLHGTQYRIALYKPNLFPHP</sequence>
<dbReference type="GO" id="GO:0005634">
    <property type="term" value="C:nucleus"/>
    <property type="evidence" value="ECO:0007669"/>
    <property type="project" value="UniProtKB-SubCell"/>
</dbReference>
<reference evidence="6 7" key="1">
    <citation type="submission" date="2020-05" db="EMBL/GenBank/DDBJ databases">
        <authorList>
            <person name="Campoy J."/>
            <person name="Schneeberger K."/>
            <person name="Spophaly S."/>
        </authorList>
    </citation>
    <scope>NUCLEOTIDE SEQUENCE [LARGE SCALE GENOMIC DNA]</scope>
    <source>
        <strain evidence="6">PruArmRojPasFocal</strain>
    </source>
</reference>
<evidence type="ECO:0000256" key="2">
    <source>
        <dbReference type="ARBA" id="ARBA00023015"/>
    </source>
</evidence>